<evidence type="ECO:0000313" key="6">
    <source>
        <dbReference type="Proteomes" id="UP000669179"/>
    </source>
</evidence>
<dbReference type="CDD" id="cd16936">
    <property type="entry name" value="HATPase_RsbW-like"/>
    <property type="match status" value="1"/>
</dbReference>
<dbReference type="Proteomes" id="UP000669179">
    <property type="component" value="Unassembled WGS sequence"/>
</dbReference>
<evidence type="ECO:0000259" key="3">
    <source>
        <dbReference type="SMART" id="SM00065"/>
    </source>
</evidence>
<name>A0A939TA65_9ACTN</name>
<dbReference type="GO" id="GO:0016791">
    <property type="term" value="F:phosphatase activity"/>
    <property type="evidence" value="ECO:0007669"/>
    <property type="project" value="TreeGrafter"/>
</dbReference>
<dbReference type="InterPro" id="IPR036457">
    <property type="entry name" value="PPM-type-like_dom_sf"/>
</dbReference>
<dbReference type="AlphaFoldDB" id="A0A939TA65"/>
<dbReference type="InterPro" id="IPR001932">
    <property type="entry name" value="PPM-type_phosphatase-like_dom"/>
</dbReference>
<organism evidence="5 6">
    <name type="scientific">Actinomadura barringtoniae</name>
    <dbReference type="NCBI Taxonomy" id="1427535"/>
    <lineage>
        <taxon>Bacteria</taxon>
        <taxon>Bacillati</taxon>
        <taxon>Actinomycetota</taxon>
        <taxon>Actinomycetes</taxon>
        <taxon>Streptosporangiales</taxon>
        <taxon>Thermomonosporaceae</taxon>
        <taxon>Actinomadura</taxon>
    </lineage>
</organism>
<evidence type="ECO:0000313" key="5">
    <source>
        <dbReference type="EMBL" id="MBO2455064.1"/>
    </source>
</evidence>
<sequence>MERQTVSATFPSAAASVADARRFVRRVLADWDMDEAADDAVLATSELATNAVTYAGTSFEVSCRLEDGQIQVEVRDLHPTRTIAMPGLTASSGRGLPSIARLADAWGVTYDGPTKGVWFRLSQPGSNSNGTAPDAGAGVGDRPGDRVDGETEVVETADTVEAAVGASARRLAPGGVRQASGLSQTQGVQQAEGAAFPAFARRGMGRAAPVRPIDTHDHRTDGEIPASADRVLRSPAALETLEDAVATVRGVLDAEGAAVLLTERDGRLVLGASSGLPDELSLGQLTVAALSPDAVNGVPWVSSDSADPIAAALRAGSLAAAPIEAQGRLTGLIIAVAADPDHFAEADAARIGRIADEMGLSLEKARVGELERSWRGWLSFVAEASDLLAGTLDQERTMALVAQLVVPRLATWCAVYNAVEGEEARLAYVWHADETRADTLRDLLDKAAPAQPMDTPGPWNGLSTAPAEVRAAAGATARDQAYAFPLIARGRRIGTIVIGRPPGDRFPRSAVELAEELSRRAALAVDNARLYSAQTAMSSALQRSLLPPGVPDIPGLEVAVVYEPAGEGSEVGGDFYDVFECAAPEPARGPAPLTPAVPPKGGASRWRFAIGDVCGTGPQAAAVTGLARHALRILAAEEMTVPDVLTRLNRLILGEGERGRLLTLLHGEITPRPRRDGVKIRLTSAGHPPPLILDPDGTVRDVASPQPLLGVFDDVDFHTDTVELRPGQVLLCVTDGVTERRSGARLLGDGHGLEQLLSGCTGLSAGAVAARIQRAVRDFGPEPSNDDVALIVLRAS</sequence>
<comment type="caution">
    <text evidence="5">The sequence shown here is derived from an EMBL/GenBank/DDBJ whole genome shotgun (WGS) entry which is preliminary data.</text>
</comment>
<evidence type="ECO:0000256" key="1">
    <source>
        <dbReference type="ARBA" id="ARBA00022801"/>
    </source>
</evidence>
<feature type="domain" description="GAF" evidence="3">
    <location>
        <begin position="389"/>
        <end position="535"/>
    </location>
</feature>
<dbReference type="PANTHER" id="PTHR43156:SF2">
    <property type="entry name" value="STAGE II SPORULATION PROTEIN E"/>
    <property type="match status" value="1"/>
</dbReference>
<protein>
    <submittedName>
        <fullName evidence="5">SpoIIE family protein phosphatase</fullName>
    </submittedName>
</protein>
<accession>A0A939TA65</accession>
<dbReference type="EMBL" id="JAGEOJ010000031">
    <property type="protein sequence ID" value="MBO2455064.1"/>
    <property type="molecule type" value="Genomic_DNA"/>
</dbReference>
<dbReference type="Gene3D" id="3.60.40.10">
    <property type="entry name" value="PPM-type phosphatase domain"/>
    <property type="match status" value="1"/>
</dbReference>
<reference evidence="5" key="1">
    <citation type="submission" date="2021-03" db="EMBL/GenBank/DDBJ databases">
        <authorList>
            <person name="Kanchanasin P."/>
            <person name="Saeng-In P."/>
            <person name="Phongsopitanun W."/>
            <person name="Yuki M."/>
            <person name="Kudo T."/>
            <person name="Ohkuma M."/>
            <person name="Tanasupawat S."/>
        </authorList>
    </citation>
    <scope>NUCLEOTIDE SEQUENCE</scope>
    <source>
        <strain evidence="5">GKU 128</strain>
    </source>
</reference>
<keyword evidence="6" id="KW-1185">Reference proteome</keyword>
<feature type="region of interest" description="Disordered" evidence="2">
    <location>
        <begin position="122"/>
        <end position="148"/>
    </location>
</feature>
<dbReference type="SMART" id="SM00331">
    <property type="entry name" value="PP2C_SIG"/>
    <property type="match status" value="1"/>
</dbReference>
<evidence type="ECO:0000259" key="4">
    <source>
        <dbReference type="SMART" id="SM00331"/>
    </source>
</evidence>
<dbReference type="InterPro" id="IPR029016">
    <property type="entry name" value="GAF-like_dom_sf"/>
</dbReference>
<evidence type="ECO:0000256" key="2">
    <source>
        <dbReference type="SAM" id="MobiDB-lite"/>
    </source>
</evidence>
<gene>
    <name evidence="5" type="ORF">J4573_48810</name>
</gene>
<dbReference type="Gene3D" id="3.30.565.10">
    <property type="entry name" value="Histidine kinase-like ATPase, C-terminal domain"/>
    <property type="match status" value="1"/>
</dbReference>
<dbReference type="Pfam" id="PF13581">
    <property type="entry name" value="HATPase_c_2"/>
    <property type="match status" value="1"/>
</dbReference>
<dbReference type="InterPro" id="IPR003018">
    <property type="entry name" value="GAF"/>
</dbReference>
<dbReference type="Gene3D" id="3.30.450.40">
    <property type="match status" value="2"/>
</dbReference>
<dbReference type="PANTHER" id="PTHR43156">
    <property type="entry name" value="STAGE II SPORULATION PROTEIN E-RELATED"/>
    <property type="match status" value="1"/>
</dbReference>
<feature type="domain" description="GAF" evidence="3">
    <location>
        <begin position="236"/>
        <end position="372"/>
    </location>
</feature>
<keyword evidence="1" id="KW-0378">Hydrolase</keyword>
<dbReference type="InterPro" id="IPR036890">
    <property type="entry name" value="HATPase_C_sf"/>
</dbReference>
<dbReference type="SUPFAM" id="SSF55781">
    <property type="entry name" value="GAF domain-like"/>
    <property type="match status" value="2"/>
</dbReference>
<proteinExistence type="predicted"/>
<dbReference type="RefSeq" id="WP_208263292.1">
    <property type="nucleotide sequence ID" value="NZ_JAGEOJ010000031.1"/>
</dbReference>
<dbReference type="Pfam" id="PF07228">
    <property type="entry name" value="SpoIIE"/>
    <property type="match status" value="1"/>
</dbReference>
<dbReference type="InterPro" id="IPR052016">
    <property type="entry name" value="Bact_Sigma-Reg"/>
</dbReference>
<dbReference type="Pfam" id="PF01590">
    <property type="entry name" value="GAF"/>
    <property type="match status" value="2"/>
</dbReference>
<feature type="domain" description="PPM-type phosphatase" evidence="4">
    <location>
        <begin position="556"/>
        <end position="795"/>
    </location>
</feature>
<dbReference type="InterPro" id="IPR003594">
    <property type="entry name" value="HATPase_dom"/>
</dbReference>
<dbReference type="SMART" id="SM00065">
    <property type="entry name" value="GAF"/>
    <property type="match status" value="2"/>
</dbReference>